<reference evidence="13" key="2">
    <citation type="submission" date="2009-11" db="EMBL/GenBank/DDBJ databases">
        <title>The Genome Sequence of Allomyces macrogynus strain ATCC 38327.</title>
        <authorList>
            <consortium name="The Broad Institute Genome Sequencing Platform"/>
            <person name="Russ C."/>
            <person name="Cuomo C."/>
            <person name="Shea T."/>
            <person name="Young S.K."/>
            <person name="Zeng Q."/>
            <person name="Koehrsen M."/>
            <person name="Haas B."/>
            <person name="Borodovsky M."/>
            <person name="Guigo R."/>
            <person name="Alvarado L."/>
            <person name="Berlin A."/>
            <person name="Borenstein D."/>
            <person name="Chen Z."/>
            <person name="Engels R."/>
            <person name="Freedman E."/>
            <person name="Gellesch M."/>
            <person name="Goldberg J."/>
            <person name="Griggs A."/>
            <person name="Gujja S."/>
            <person name="Heiman D."/>
            <person name="Hepburn T."/>
            <person name="Howarth C."/>
            <person name="Jen D."/>
            <person name="Larson L."/>
            <person name="Lewis B."/>
            <person name="Mehta T."/>
            <person name="Park D."/>
            <person name="Pearson M."/>
            <person name="Roberts A."/>
            <person name="Saif S."/>
            <person name="Shenoy N."/>
            <person name="Sisk P."/>
            <person name="Stolte C."/>
            <person name="Sykes S."/>
            <person name="Walk T."/>
            <person name="White J."/>
            <person name="Yandava C."/>
            <person name="Burger G."/>
            <person name="Gray M.W."/>
            <person name="Holland P.W.H."/>
            <person name="King N."/>
            <person name="Lang F.B.F."/>
            <person name="Roger A.J."/>
            <person name="Ruiz-Trillo I."/>
            <person name="Lander E."/>
            <person name="Nusbaum C."/>
        </authorList>
    </citation>
    <scope>NUCLEOTIDE SEQUENCE [LARGE SCALE GENOMIC DNA]</scope>
    <source>
        <strain evidence="13">ATCC 38327</strain>
    </source>
</reference>
<dbReference type="OMA" id="EVADNSC"/>
<accession>A0A0L0T9W6</accession>
<evidence type="ECO:0000313" key="12">
    <source>
        <dbReference type="EMBL" id="KNE71511.1"/>
    </source>
</evidence>
<dbReference type="Pfam" id="PF02150">
    <property type="entry name" value="Zn_ribbon_RPB9"/>
    <property type="match status" value="1"/>
</dbReference>
<organism evidence="12 13">
    <name type="scientific">Allomyces macrogynus (strain ATCC 38327)</name>
    <name type="common">Allomyces javanicus var. macrogynus</name>
    <dbReference type="NCBI Taxonomy" id="578462"/>
    <lineage>
        <taxon>Eukaryota</taxon>
        <taxon>Fungi</taxon>
        <taxon>Fungi incertae sedis</taxon>
        <taxon>Blastocladiomycota</taxon>
        <taxon>Blastocladiomycetes</taxon>
        <taxon>Blastocladiales</taxon>
        <taxon>Blastocladiaceae</taxon>
        <taxon>Allomyces</taxon>
    </lineage>
</organism>
<dbReference type="GO" id="GO:0005730">
    <property type="term" value="C:nucleolus"/>
    <property type="evidence" value="ECO:0007669"/>
    <property type="project" value="UniProtKB-SubCell"/>
</dbReference>
<name>A0A0L0T9W6_ALLM3</name>
<evidence type="ECO:0000256" key="5">
    <source>
        <dbReference type="ARBA" id="ARBA00022771"/>
    </source>
</evidence>
<dbReference type="GO" id="GO:0006283">
    <property type="term" value="P:transcription-coupled nucleotide-excision repair"/>
    <property type="evidence" value="ECO:0007669"/>
    <property type="project" value="TreeGrafter"/>
</dbReference>
<dbReference type="SMART" id="SM00440">
    <property type="entry name" value="ZnF_C2C2"/>
    <property type="match status" value="1"/>
</dbReference>
<dbReference type="InterPro" id="IPR001529">
    <property type="entry name" value="Zn_ribbon_RPB9"/>
</dbReference>
<evidence type="ECO:0000313" key="13">
    <source>
        <dbReference type="Proteomes" id="UP000054350"/>
    </source>
</evidence>
<dbReference type="PANTHER" id="PTHR11239:SF1">
    <property type="entry name" value="DNA-DIRECTED RNA POLYMERASE II SUBUNIT RPB9"/>
    <property type="match status" value="1"/>
</dbReference>
<keyword evidence="6" id="KW-0862">Zinc</keyword>
<keyword evidence="10" id="KW-0804">Transcription</keyword>
<evidence type="ECO:0000256" key="1">
    <source>
        <dbReference type="ARBA" id="ARBA00004604"/>
    </source>
</evidence>
<dbReference type="EMBL" id="GG745372">
    <property type="protein sequence ID" value="KNE71511.1"/>
    <property type="molecule type" value="Genomic_DNA"/>
</dbReference>
<sequence>MMAVLVSNNLLYPREDRVENRLLYACRRCGTQEEALDACVYRHEIAIQERGETGRLRDLIKDRTLPKASKRCPECGNGSAVYFQSRANHKDATMTLFYVCNNEACMHQWSSDQDQEDMDEVA</sequence>
<reference evidence="12 13" key="1">
    <citation type="submission" date="2009-11" db="EMBL/GenBank/DDBJ databases">
        <title>Annotation of Allomyces macrogynus ATCC 38327.</title>
        <authorList>
            <consortium name="The Broad Institute Genome Sequencing Platform"/>
            <person name="Russ C."/>
            <person name="Cuomo C."/>
            <person name="Burger G."/>
            <person name="Gray M.W."/>
            <person name="Holland P.W.H."/>
            <person name="King N."/>
            <person name="Lang F.B.F."/>
            <person name="Roger A.J."/>
            <person name="Ruiz-Trillo I."/>
            <person name="Young S.K."/>
            <person name="Zeng Q."/>
            <person name="Gargeya S."/>
            <person name="Fitzgerald M."/>
            <person name="Haas B."/>
            <person name="Abouelleil A."/>
            <person name="Alvarado L."/>
            <person name="Arachchi H.M."/>
            <person name="Berlin A."/>
            <person name="Chapman S.B."/>
            <person name="Gearin G."/>
            <person name="Goldberg J."/>
            <person name="Griggs A."/>
            <person name="Gujja S."/>
            <person name="Hansen M."/>
            <person name="Heiman D."/>
            <person name="Howarth C."/>
            <person name="Larimer J."/>
            <person name="Lui A."/>
            <person name="MacDonald P.J.P."/>
            <person name="McCowen C."/>
            <person name="Montmayeur A."/>
            <person name="Murphy C."/>
            <person name="Neiman D."/>
            <person name="Pearson M."/>
            <person name="Priest M."/>
            <person name="Roberts A."/>
            <person name="Saif S."/>
            <person name="Shea T."/>
            <person name="Sisk P."/>
            <person name="Stolte C."/>
            <person name="Sykes S."/>
            <person name="Wortman J."/>
            <person name="Nusbaum C."/>
            <person name="Birren B."/>
        </authorList>
    </citation>
    <scope>NUCLEOTIDE SEQUENCE [LARGE SCALE GENOMIC DNA]</scope>
    <source>
        <strain evidence="12 13">ATCC 38327</strain>
    </source>
</reference>
<gene>
    <name evidence="12" type="ORF">AMAG_15726</name>
</gene>
<evidence type="ECO:0000256" key="4">
    <source>
        <dbReference type="ARBA" id="ARBA00022723"/>
    </source>
</evidence>
<keyword evidence="5 9" id="KW-0863">Zinc-finger</keyword>
<evidence type="ECO:0000256" key="9">
    <source>
        <dbReference type="PROSITE-ProRule" id="PRU00472"/>
    </source>
</evidence>
<evidence type="ECO:0000256" key="10">
    <source>
        <dbReference type="RuleBase" id="RU003474"/>
    </source>
</evidence>
<dbReference type="SUPFAM" id="SSF57783">
    <property type="entry name" value="Zinc beta-ribbon"/>
    <property type="match status" value="2"/>
</dbReference>
<dbReference type="GO" id="GO:0005665">
    <property type="term" value="C:RNA polymerase II, core complex"/>
    <property type="evidence" value="ECO:0007669"/>
    <property type="project" value="TreeGrafter"/>
</dbReference>
<dbReference type="PROSITE" id="PS51133">
    <property type="entry name" value="ZF_TFIIS_2"/>
    <property type="match status" value="1"/>
</dbReference>
<keyword evidence="13" id="KW-1185">Reference proteome</keyword>
<evidence type="ECO:0000256" key="3">
    <source>
        <dbReference type="ARBA" id="ARBA00015926"/>
    </source>
</evidence>
<dbReference type="eggNOG" id="KOG2691">
    <property type="taxonomic scope" value="Eukaryota"/>
</dbReference>
<dbReference type="VEuPathDB" id="FungiDB:AMAG_15726"/>
<comment type="subcellular location">
    <subcellularLocation>
        <location evidence="1">Nucleus</location>
        <location evidence="1">Nucleolus</location>
    </subcellularLocation>
</comment>
<dbReference type="GO" id="GO:0008270">
    <property type="term" value="F:zinc ion binding"/>
    <property type="evidence" value="ECO:0007669"/>
    <property type="project" value="UniProtKB-KW"/>
</dbReference>
<evidence type="ECO:0000256" key="7">
    <source>
        <dbReference type="ARBA" id="ARBA00023242"/>
    </source>
</evidence>
<dbReference type="Proteomes" id="UP000054350">
    <property type="component" value="Unassembled WGS sequence"/>
</dbReference>
<dbReference type="GO" id="GO:0006367">
    <property type="term" value="P:transcription initiation at RNA polymerase II promoter"/>
    <property type="evidence" value="ECO:0007669"/>
    <property type="project" value="TreeGrafter"/>
</dbReference>
<dbReference type="GO" id="GO:0003899">
    <property type="term" value="F:DNA-directed RNA polymerase activity"/>
    <property type="evidence" value="ECO:0007669"/>
    <property type="project" value="InterPro"/>
</dbReference>
<dbReference type="AlphaFoldDB" id="A0A0L0T9W6"/>
<comment type="similarity">
    <text evidence="10">Belongs to the archaeal rpoM/eukaryotic RPA12/RPB9/RPC11 RNA polymerase family.</text>
</comment>
<proteinExistence type="inferred from homology"/>
<dbReference type="Pfam" id="PF01096">
    <property type="entry name" value="Zn_ribbon_TFIIS"/>
    <property type="match status" value="1"/>
</dbReference>
<evidence type="ECO:0000256" key="6">
    <source>
        <dbReference type="ARBA" id="ARBA00022833"/>
    </source>
</evidence>
<keyword evidence="4 10" id="KW-0479">Metal-binding</keyword>
<dbReference type="InterPro" id="IPR001222">
    <property type="entry name" value="Znf_TFIIS"/>
</dbReference>
<comment type="subunit">
    <text evidence="2">Component of the RNA polymerase II (Pol II) complex consisting of 12 subunits.</text>
</comment>
<evidence type="ECO:0000259" key="11">
    <source>
        <dbReference type="PROSITE" id="PS51133"/>
    </source>
</evidence>
<keyword evidence="7" id="KW-0539">Nucleus</keyword>
<dbReference type="Gene3D" id="2.20.25.10">
    <property type="match status" value="2"/>
</dbReference>
<evidence type="ECO:0000256" key="8">
    <source>
        <dbReference type="ARBA" id="ARBA00042129"/>
    </source>
</evidence>
<dbReference type="InterPro" id="IPR012164">
    <property type="entry name" value="Rpa12/Rpb9/Rpc10/TFS"/>
</dbReference>
<keyword evidence="10" id="KW-0240">DNA-directed RNA polymerase</keyword>
<evidence type="ECO:0000256" key="2">
    <source>
        <dbReference type="ARBA" id="ARBA00011730"/>
    </source>
</evidence>
<dbReference type="PANTHER" id="PTHR11239">
    <property type="entry name" value="DNA-DIRECTED RNA POLYMERASE"/>
    <property type="match status" value="1"/>
</dbReference>
<protein>
    <recommendedName>
        <fullName evidence="3">DNA-directed RNA polymerase II subunit RPB9</fullName>
    </recommendedName>
    <alternativeName>
        <fullName evidence="8">DNA-directed RNA polymerase II subunit 9</fullName>
    </alternativeName>
</protein>
<dbReference type="GO" id="GO:0001193">
    <property type="term" value="P:maintenance of transcriptional fidelity during transcription elongation by RNA polymerase II"/>
    <property type="evidence" value="ECO:0007669"/>
    <property type="project" value="TreeGrafter"/>
</dbReference>
<dbReference type="GO" id="GO:0003676">
    <property type="term" value="F:nucleic acid binding"/>
    <property type="evidence" value="ECO:0007669"/>
    <property type="project" value="InterPro"/>
</dbReference>
<dbReference type="STRING" id="578462.A0A0L0T9W6"/>
<dbReference type="OrthoDB" id="282270at2759"/>
<feature type="domain" description="TFIIS-type" evidence="11">
    <location>
        <begin position="68"/>
        <end position="110"/>
    </location>
</feature>